<comment type="caution">
    <text evidence="9">The sequence shown here is derived from an EMBL/GenBank/DDBJ whole genome shotgun (WGS) entry which is preliminary data.</text>
</comment>
<dbReference type="AlphaFoldDB" id="A0A8K1FG72"/>
<dbReference type="PROSITE" id="PS50089">
    <property type="entry name" value="ZF_RING_2"/>
    <property type="match status" value="1"/>
</dbReference>
<proteinExistence type="predicted"/>
<keyword evidence="5" id="KW-0862">Zinc</keyword>
<evidence type="ECO:0000256" key="7">
    <source>
        <dbReference type="SAM" id="MobiDB-lite"/>
    </source>
</evidence>
<dbReference type="GO" id="GO:0005737">
    <property type="term" value="C:cytoplasm"/>
    <property type="evidence" value="ECO:0007669"/>
    <property type="project" value="UniProtKB-SubCell"/>
</dbReference>
<dbReference type="InterPro" id="IPR013083">
    <property type="entry name" value="Znf_RING/FYVE/PHD"/>
</dbReference>
<evidence type="ECO:0000259" key="8">
    <source>
        <dbReference type="PROSITE" id="PS50089"/>
    </source>
</evidence>
<evidence type="ECO:0000256" key="1">
    <source>
        <dbReference type="ARBA" id="ARBA00004496"/>
    </source>
</evidence>
<keyword evidence="2" id="KW-0963">Cytoplasm</keyword>
<evidence type="ECO:0000256" key="6">
    <source>
        <dbReference type="PROSITE-ProRule" id="PRU00175"/>
    </source>
</evidence>
<keyword evidence="4 6" id="KW-0863">Zinc-finger</keyword>
<name>A0A8K1FG72_PYTOL</name>
<reference evidence="9" key="1">
    <citation type="submission" date="2019-03" db="EMBL/GenBank/DDBJ databases">
        <title>Long read genome sequence of the mycoparasitic Pythium oligandrum ATCC 38472 isolated from sugarbeet rhizosphere.</title>
        <authorList>
            <person name="Gaulin E."/>
        </authorList>
    </citation>
    <scope>NUCLEOTIDE SEQUENCE</scope>
    <source>
        <strain evidence="9">ATCC 38472_TT</strain>
    </source>
</reference>
<feature type="domain" description="RING-type" evidence="8">
    <location>
        <begin position="135"/>
        <end position="176"/>
    </location>
</feature>
<dbReference type="GO" id="GO:0008270">
    <property type="term" value="F:zinc ion binding"/>
    <property type="evidence" value="ECO:0007669"/>
    <property type="project" value="UniProtKB-KW"/>
</dbReference>
<accession>A0A8K1FG72</accession>
<feature type="compositionally biased region" description="Polar residues" evidence="7">
    <location>
        <begin position="563"/>
        <end position="576"/>
    </location>
</feature>
<dbReference type="PANTHER" id="PTHR12983">
    <property type="entry name" value="RING FINGER 10 FAMILY MEMBER"/>
    <property type="match status" value="1"/>
</dbReference>
<evidence type="ECO:0000256" key="4">
    <source>
        <dbReference type="ARBA" id="ARBA00022771"/>
    </source>
</evidence>
<protein>
    <recommendedName>
        <fullName evidence="8">RING-type domain-containing protein</fullName>
    </recommendedName>
</protein>
<dbReference type="Pfam" id="PF13923">
    <property type="entry name" value="zf-C3HC4_2"/>
    <property type="match status" value="1"/>
</dbReference>
<feature type="compositionally biased region" description="Polar residues" evidence="7">
    <location>
        <begin position="522"/>
        <end position="537"/>
    </location>
</feature>
<dbReference type="InterPro" id="IPR017907">
    <property type="entry name" value="Znf_RING_CS"/>
</dbReference>
<dbReference type="Gene3D" id="3.30.40.10">
    <property type="entry name" value="Zinc/RING finger domain, C3HC4 (zinc finger)"/>
    <property type="match status" value="1"/>
</dbReference>
<keyword evidence="3" id="KW-0479">Metal-binding</keyword>
<dbReference type="EMBL" id="SPLM01000073">
    <property type="protein sequence ID" value="TMW62445.1"/>
    <property type="molecule type" value="Genomic_DNA"/>
</dbReference>
<keyword evidence="10" id="KW-1185">Reference proteome</keyword>
<dbReference type="GO" id="GO:0045944">
    <property type="term" value="P:positive regulation of transcription by RNA polymerase II"/>
    <property type="evidence" value="ECO:0007669"/>
    <property type="project" value="TreeGrafter"/>
</dbReference>
<dbReference type="GO" id="GO:0000976">
    <property type="term" value="F:transcription cis-regulatory region binding"/>
    <property type="evidence" value="ECO:0007669"/>
    <property type="project" value="TreeGrafter"/>
</dbReference>
<evidence type="ECO:0000256" key="3">
    <source>
        <dbReference type="ARBA" id="ARBA00022723"/>
    </source>
</evidence>
<comment type="subcellular location">
    <subcellularLocation>
        <location evidence="1">Cytoplasm</location>
    </subcellularLocation>
</comment>
<feature type="region of interest" description="Disordered" evidence="7">
    <location>
        <begin position="453"/>
        <end position="473"/>
    </location>
</feature>
<dbReference type="InterPro" id="IPR039739">
    <property type="entry name" value="MAG2/RNF10"/>
</dbReference>
<dbReference type="OrthoDB" id="302966at2759"/>
<dbReference type="PANTHER" id="PTHR12983:SF9">
    <property type="entry name" value="E3 UBIQUITIN-PROTEIN LIGASE RNF10"/>
    <property type="match status" value="1"/>
</dbReference>
<dbReference type="SMART" id="SM00184">
    <property type="entry name" value="RING"/>
    <property type="match status" value="1"/>
</dbReference>
<dbReference type="SUPFAM" id="SSF57850">
    <property type="entry name" value="RING/U-box"/>
    <property type="match status" value="1"/>
</dbReference>
<gene>
    <name evidence="9" type="ORF">Poli38472_005063</name>
</gene>
<feature type="region of interest" description="Disordered" evidence="7">
    <location>
        <begin position="517"/>
        <end position="537"/>
    </location>
</feature>
<evidence type="ECO:0000256" key="2">
    <source>
        <dbReference type="ARBA" id="ARBA00022490"/>
    </source>
</evidence>
<feature type="region of interest" description="Disordered" evidence="7">
    <location>
        <begin position="563"/>
        <end position="613"/>
    </location>
</feature>
<feature type="compositionally biased region" description="Polar residues" evidence="7">
    <location>
        <begin position="602"/>
        <end position="613"/>
    </location>
</feature>
<evidence type="ECO:0000313" key="10">
    <source>
        <dbReference type="Proteomes" id="UP000794436"/>
    </source>
</evidence>
<dbReference type="InterPro" id="IPR001841">
    <property type="entry name" value="Znf_RING"/>
</dbReference>
<evidence type="ECO:0000313" key="9">
    <source>
        <dbReference type="EMBL" id="TMW62445.1"/>
    </source>
</evidence>
<organism evidence="9 10">
    <name type="scientific">Pythium oligandrum</name>
    <name type="common">Mycoparasitic fungus</name>
    <dbReference type="NCBI Taxonomy" id="41045"/>
    <lineage>
        <taxon>Eukaryota</taxon>
        <taxon>Sar</taxon>
        <taxon>Stramenopiles</taxon>
        <taxon>Oomycota</taxon>
        <taxon>Peronosporomycetes</taxon>
        <taxon>Pythiales</taxon>
        <taxon>Pythiaceae</taxon>
        <taxon>Pythium</taxon>
    </lineage>
</organism>
<dbReference type="PROSITE" id="PS00518">
    <property type="entry name" value="ZF_RING_1"/>
    <property type="match status" value="1"/>
</dbReference>
<dbReference type="CDD" id="cd16536">
    <property type="entry name" value="RING-HC_RNF10"/>
    <property type="match status" value="1"/>
</dbReference>
<dbReference type="Proteomes" id="UP000794436">
    <property type="component" value="Unassembled WGS sequence"/>
</dbReference>
<evidence type="ECO:0000256" key="5">
    <source>
        <dbReference type="ARBA" id="ARBA00022833"/>
    </source>
</evidence>
<feature type="compositionally biased region" description="Basic and acidic residues" evidence="7">
    <location>
        <begin position="461"/>
        <end position="473"/>
    </location>
</feature>
<sequence length="613" mass="69082">MPATASFATHFRVNGALTVALYRLYAYSRNGSRRGSKKENYVEYEGGRMTRNGMSANHLLNFTLPERDRSVQIQKKKKNLPARTQMEYLHANYRFVVSPHADDTAIACWDIEKLTEWKSVEQVLLWYDESSPATCPICLDDFRAPKITRCGHIFCWPCILRYLSMTDKYWRRCPMCFDSVQKGQLRSVRMEKVQIPPHIDSLVTFQFLQRAKASFVPHIRDTTTRKRSRKLPTVYDDDAKYSRILESTTEYLLQLVTSEMRDLEALDAECRSCGDIDTLPFVEEAMRATSGRLAGVEAATAEGAKKGGKENDAAFDANDAYSFYQLANGSYVVLHPLNMRCLLKEYSVRETARKASMGSVEEDLTQATWNGASSPPASARFEGTVKQSELLPDSISGRVLDVEHVVMDDDVQKRYRFLTHLPNFCDFYVCEIDLSDQLSQETLDTFRADLKKREKQRRAKRDAEKKQSERKLEAPTSPIFKEYSLAGFSLDQGEEMWPAPAELSLSDAFQEGLQLSGEGDLSVSSPNGFNSSPVLSSSDEASFATITRNSGYFPVLGNAPTTSFTSSPSMWGSNPLTGAHHTPPPSGDSKLKKKGSMKKGTQLFSTNQRRSYR</sequence>